<protein>
    <submittedName>
        <fullName evidence="3">Uncharacterized protein</fullName>
    </submittedName>
</protein>
<evidence type="ECO:0000313" key="3">
    <source>
        <dbReference type="EMBL" id="QFZ74712.1"/>
    </source>
</evidence>
<proteinExistence type="predicted"/>
<evidence type="ECO:0000256" key="1">
    <source>
        <dbReference type="SAM" id="MobiDB-lite"/>
    </source>
</evidence>
<organism evidence="3 4">
    <name type="scientific">Streptomyces fagopyri</name>
    <dbReference type="NCBI Taxonomy" id="2662397"/>
    <lineage>
        <taxon>Bacteria</taxon>
        <taxon>Bacillati</taxon>
        <taxon>Actinomycetota</taxon>
        <taxon>Actinomycetes</taxon>
        <taxon>Kitasatosporales</taxon>
        <taxon>Streptomycetaceae</taxon>
        <taxon>Streptomyces</taxon>
    </lineage>
</organism>
<evidence type="ECO:0000256" key="2">
    <source>
        <dbReference type="SAM" id="Phobius"/>
    </source>
</evidence>
<accession>A0A5Q0LC69</accession>
<gene>
    <name evidence="3" type="ORF">GFH48_16860</name>
</gene>
<feature type="transmembrane region" description="Helical" evidence="2">
    <location>
        <begin position="193"/>
        <end position="211"/>
    </location>
</feature>
<name>A0A5Q0LC69_9ACTN</name>
<sequence length="574" mass="63131">MTQTFQLPQQPRPPRATTSGEPGVPPGASEATRLLCAGTYLDAGYRDAVIEELYVREERLAAPSLGYDAARVLAHALRARRLELGWAAAVLGLWAVGFPLSDYLLAVVLFPFLLLAVAVWIRGPQERPAWYRRTPAWWVRWWGRSFLVYAAVTMARAASGSVDQRELLDFFSLFLPDALVAPFFESGVRIQPINAWVALLVLLLVAVCVALQRGRFARALTHELHPARFGDMAADPAELAEGRRFQRLRQRVRVEQHSPLVMYHAAHPFCGAGQAYDTWSLAVELRPDPERREPPLPINNRVILDRIHELLARLRLPSAQAGGAVRDRLRNLEIDECVFLPVAGLPRRDLAPYHQDAFAVHSAESVEEGGETRRHFLRARVGGWEEEVVTTVFVRVHTQGGMLMLEIAPHVLLPVRADFENADRIAHQHLHNSPLGKAVWALARTPRSVALAAVTMGRAAALTWRILTAGYGAAMPDGPARSVRELGSGESASLFQNMDVNRYLKSIQDRVAQGVRQVLKDSGYRTDEFAQKIVNVSGGSTLIENAQGAFALGDNNVVTNTPGTPSGAGGDGNG</sequence>
<reference evidence="3 4" key="1">
    <citation type="submission" date="2019-10" db="EMBL/GenBank/DDBJ databases">
        <title>A novel species.</title>
        <authorList>
            <person name="Gao J."/>
        </authorList>
    </citation>
    <scope>NUCLEOTIDE SEQUENCE [LARGE SCALE GENOMIC DNA]</scope>
    <source>
        <strain evidence="3 4">QMT-28</strain>
    </source>
</reference>
<keyword evidence="2" id="KW-1133">Transmembrane helix</keyword>
<feature type="transmembrane region" description="Helical" evidence="2">
    <location>
        <begin position="81"/>
        <end position="97"/>
    </location>
</feature>
<keyword evidence="2" id="KW-0812">Transmembrane</keyword>
<dbReference type="KEGG" id="sfy:GFH48_16860"/>
<dbReference type="AlphaFoldDB" id="A0A5Q0LC69"/>
<keyword evidence="4" id="KW-1185">Reference proteome</keyword>
<feature type="transmembrane region" description="Helical" evidence="2">
    <location>
        <begin position="141"/>
        <end position="159"/>
    </location>
</feature>
<dbReference type="Proteomes" id="UP000326179">
    <property type="component" value="Chromosome"/>
</dbReference>
<feature type="transmembrane region" description="Helical" evidence="2">
    <location>
        <begin position="103"/>
        <end position="121"/>
    </location>
</feature>
<dbReference type="EMBL" id="CP045643">
    <property type="protein sequence ID" value="QFZ74712.1"/>
    <property type="molecule type" value="Genomic_DNA"/>
</dbReference>
<feature type="region of interest" description="Disordered" evidence="1">
    <location>
        <begin position="1"/>
        <end position="29"/>
    </location>
</feature>
<evidence type="ECO:0000313" key="4">
    <source>
        <dbReference type="Proteomes" id="UP000326179"/>
    </source>
</evidence>
<keyword evidence="2" id="KW-0472">Membrane</keyword>